<dbReference type="SMART" id="SM00448">
    <property type="entry name" value="REC"/>
    <property type="match status" value="1"/>
</dbReference>
<keyword evidence="2" id="KW-0902">Two-component regulatory system</keyword>
<evidence type="ECO:0000259" key="8">
    <source>
        <dbReference type="PROSITE" id="PS50110"/>
    </source>
</evidence>
<sequence>MTEDQPIIYVLDDDHRVREALSSLLSSLGLRVEVFASAAEYLQFKKPDAPACLILDLELPGMNGLELQQEIAGDYSLPIVFVTGHGDVPSSVRAMKAGAVEFLLKPFDNQELLRSIDAAILQDREARVKRAEIIELRRRYALLTPREREVLPFVVAGLLNKQTAGELGTSEITIQVHRGQIMRKMAASSLAELVKMAGKLGIS</sequence>
<dbReference type="PRINTS" id="PR00038">
    <property type="entry name" value="HTHLUXR"/>
</dbReference>
<evidence type="ECO:0000313" key="10">
    <source>
        <dbReference type="Proteomes" id="UP000515312"/>
    </source>
</evidence>
<dbReference type="GO" id="GO:0006355">
    <property type="term" value="P:regulation of DNA-templated transcription"/>
    <property type="evidence" value="ECO:0007669"/>
    <property type="project" value="InterPro"/>
</dbReference>
<dbReference type="SUPFAM" id="SSF52172">
    <property type="entry name" value="CheY-like"/>
    <property type="match status" value="1"/>
</dbReference>
<feature type="domain" description="HTH luxR-type" evidence="7">
    <location>
        <begin position="136"/>
        <end position="201"/>
    </location>
</feature>
<dbReference type="AlphaFoldDB" id="A0A7G8BLH9"/>
<evidence type="ECO:0000256" key="1">
    <source>
        <dbReference type="ARBA" id="ARBA00022553"/>
    </source>
</evidence>
<proteinExistence type="predicted"/>
<dbReference type="Pfam" id="PF00196">
    <property type="entry name" value="GerE"/>
    <property type="match status" value="1"/>
</dbReference>
<evidence type="ECO:0000256" key="5">
    <source>
        <dbReference type="ARBA" id="ARBA00023163"/>
    </source>
</evidence>
<dbReference type="GO" id="GO:0000160">
    <property type="term" value="P:phosphorelay signal transduction system"/>
    <property type="evidence" value="ECO:0007669"/>
    <property type="project" value="UniProtKB-KW"/>
</dbReference>
<keyword evidence="1 6" id="KW-0597">Phosphoprotein</keyword>
<keyword evidence="4" id="KW-0238">DNA-binding</keyword>
<evidence type="ECO:0000256" key="2">
    <source>
        <dbReference type="ARBA" id="ARBA00023012"/>
    </source>
</evidence>
<dbReference type="PROSITE" id="PS50110">
    <property type="entry name" value="RESPONSE_REGULATORY"/>
    <property type="match status" value="1"/>
</dbReference>
<dbReference type="PANTHER" id="PTHR44688">
    <property type="entry name" value="DNA-BINDING TRANSCRIPTIONAL ACTIVATOR DEVR_DOSR"/>
    <property type="match status" value="1"/>
</dbReference>
<reference evidence="9 10" key="1">
    <citation type="submission" date="2020-08" db="EMBL/GenBank/DDBJ databases">
        <title>Edaphobacter telluris sp. nov. and Acidobacterium dinghuensis sp. nov., two acidobacteria isolated from forest soil.</title>
        <authorList>
            <person name="Fu J."/>
            <person name="Qiu L."/>
        </authorList>
    </citation>
    <scope>NUCLEOTIDE SEQUENCE [LARGE SCALE GENOMIC DNA]</scope>
    <source>
        <strain evidence="9">4Y35</strain>
    </source>
</reference>
<dbReference type="EMBL" id="CP060394">
    <property type="protein sequence ID" value="QNI33399.1"/>
    <property type="molecule type" value="Genomic_DNA"/>
</dbReference>
<dbReference type="Gene3D" id="1.10.10.10">
    <property type="entry name" value="Winged helix-like DNA-binding domain superfamily/Winged helix DNA-binding domain"/>
    <property type="match status" value="1"/>
</dbReference>
<dbReference type="SUPFAM" id="SSF46894">
    <property type="entry name" value="C-terminal effector domain of the bipartite response regulators"/>
    <property type="match status" value="1"/>
</dbReference>
<keyword evidence="3" id="KW-0805">Transcription regulation</keyword>
<accession>A0A7G8BLH9</accession>
<keyword evidence="5" id="KW-0804">Transcription</keyword>
<feature type="domain" description="Response regulatory" evidence="8">
    <location>
        <begin position="7"/>
        <end position="120"/>
    </location>
</feature>
<dbReference type="PROSITE" id="PS50043">
    <property type="entry name" value="HTH_LUXR_2"/>
    <property type="match status" value="1"/>
</dbReference>
<dbReference type="GO" id="GO:0003677">
    <property type="term" value="F:DNA binding"/>
    <property type="evidence" value="ECO:0007669"/>
    <property type="project" value="UniProtKB-KW"/>
</dbReference>
<organism evidence="9 10">
    <name type="scientific">Alloacidobacterium dinghuense</name>
    <dbReference type="NCBI Taxonomy" id="2763107"/>
    <lineage>
        <taxon>Bacteria</taxon>
        <taxon>Pseudomonadati</taxon>
        <taxon>Acidobacteriota</taxon>
        <taxon>Terriglobia</taxon>
        <taxon>Terriglobales</taxon>
        <taxon>Acidobacteriaceae</taxon>
        <taxon>Alloacidobacterium</taxon>
    </lineage>
</organism>
<dbReference type="InterPro" id="IPR000792">
    <property type="entry name" value="Tscrpt_reg_LuxR_C"/>
</dbReference>
<dbReference type="InterPro" id="IPR011006">
    <property type="entry name" value="CheY-like_superfamily"/>
</dbReference>
<evidence type="ECO:0000313" key="9">
    <source>
        <dbReference type="EMBL" id="QNI33399.1"/>
    </source>
</evidence>
<dbReference type="Gene3D" id="3.40.50.2300">
    <property type="match status" value="1"/>
</dbReference>
<evidence type="ECO:0000259" key="7">
    <source>
        <dbReference type="PROSITE" id="PS50043"/>
    </source>
</evidence>
<dbReference type="SMART" id="SM00421">
    <property type="entry name" value="HTH_LUXR"/>
    <property type="match status" value="1"/>
</dbReference>
<dbReference type="RefSeq" id="WP_186744796.1">
    <property type="nucleotide sequence ID" value="NZ_CP060394.1"/>
</dbReference>
<dbReference type="InterPro" id="IPR036388">
    <property type="entry name" value="WH-like_DNA-bd_sf"/>
</dbReference>
<evidence type="ECO:0000256" key="3">
    <source>
        <dbReference type="ARBA" id="ARBA00023015"/>
    </source>
</evidence>
<dbReference type="InterPro" id="IPR001789">
    <property type="entry name" value="Sig_transdc_resp-reg_receiver"/>
</dbReference>
<gene>
    <name evidence="9" type="ORF">H7849_05455</name>
</gene>
<feature type="modified residue" description="4-aspartylphosphate" evidence="6">
    <location>
        <position position="56"/>
    </location>
</feature>
<dbReference type="Proteomes" id="UP000515312">
    <property type="component" value="Chromosome"/>
</dbReference>
<dbReference type="CDD" id="cd06170">
    <property type="entry name" value="LuxR_C_like"/>
    <property type="match status" value="1"/>
</dbReference>
<evidence type="ECO:0000256" key="6">
    <source>
        <dbReference type="PROSITE-ProRule" id="PRU00169"/>
    </source>
</evidence>
<evidence type="ECO:0000256" key="4">
    <source>
        <dbReference type="ARBA" id="ARBA00023125"/>
    </source>
</evidence>
<keyword evidence="10" id="KW-1185">Reference proteome</keyword>
<dbReference type="FunFam" id="3.40.50.2300:FF:000018">
    <property type="entry name" value="DNA-binding transcriptional regulator NtrC"/>
    <property type="match status" value="1"/>
</dbReference>
<dbReference type="KEGG" id="adin:H7849_05455"/>
<dbReference type="PANTHER" id="PTHR44688:SF16">
    <property type="entry name" value="DNA-BINDING TRANSCRIPTIONAL ACTIVATOR DEVR_DOSR"/>
    <property type="match status" value="1"/>
</dbReference>
<dbReference type="InterPro" id="IPR016032">
    <property type="entry name" value="Sig_transdc_resp-reg_C-effctor"/>
</dbReference>
<protein>
    <submittedName>
        <fullName evidence="9">Response regulator transcription factor</fullName>
    </submittedName>
</protein>
<name>A0A7G8BLH9_9BACT</name>
<dbReference type="Pfam" id="PF00072">
    <property type="entry name" value="Response_reg"/>
    <property type="match status" value="1"/>
</dbReference>